<organism evidence="2 3">
    <name type="scientific">Helianthus annuus</name>
    <name type="common">Common sunflower</name>
    <dbReference type="NCBI Taxonomy" id="4232"/>
    <lineage>
        <taxon>Eukaryota</taxon>
        <taxon>Viridiplantae</taxon>
        <taxon>Streptophyta</taxon>
        <taxon>Embryophyta</taxon>
        <taxon>Tracheophyta</taxon>
        <taxon>Spermatophyta</taxon>
        <taxon>Magnoliopsida</taxon>
        <taxon>eudicotyledons</taxon>
        <taxon>Gunneridae</taxon>
        <taxon>Pentapetalae</taxon>
        <taxon>asterids</taxon>
        <taxon>campanulids</taxon>
        <taxon>Asterales</taxon>
        <taxon>Asteraceae</taxon>
        <taxon>Asteroideae</taxon>
        <taxon>Heliantheae alliance</taxon>
        <taxon>Heliantheae</taxon>
        <taxon>Helianthus</taxon>
    </lineage>
</organism>
<name>A0A251V070_HELAN</name>
<feature type="transmembrane region" description="Helical" evidence="1">
    <location>
        <begin position="6"/>
        <end position="33"/>
    </location>
</feature>
<reference evidence="3" key="1">
    <citation type="journal article" date="2017" name="Nature">
        <title>The sunflower genome provides insights into oil metabolism, flowering and Asterid evolution.</title>
        <authorList>
            <person name="Badouin H."/>
            <person name="Gouzy J."/>
            <person name="Grassa C.J."/>
            <person name="Murat F."/>
            <person name="Staton S.E."/>
            <person name="Cottret L."/>
            <person name="Lelandais-Briere C."/>
            <person name="Owens G.L."/>
            <person name="Carrere S."/>
            <person name="Mayjonade B."/>
            <person name="Legrand L."/>
            <person name="Gill N."/>
            <person name="Kane N.C."/>
            <person name="Bowers J.E."/>
            <person name="Hubner S."/>
            <person name="Bellec A."/>
            <person name="Berard A."/>
            <person name="Berges H."/>
            <person name="Blanchet N."/>
            <person name="Boniface M.C."/>
            <person name="Brunel D."/>
            <person name="Catrice O."/>
            <person name="Chaidir N."/>
            <person name="Claudel C."/>
            <person name="Donnadieu C."/>
            <person name="Faraut T."/>
            <person name="Fievet G."/>
            <person name="Helmstetter N."/>
            <person name="King M."/>
            <person name="Knapp S.J."/>
            <person name="Lai Z."/>
            <person name="Le Paslier M.C."/>
            <person name="Lippi Y."/>
            <person name="Lorenzon L."/>
            <person name="Mandel J.R."/>
            <person name="Marage G."/>
            <person name="Marchand G."/>
            <person name="Marquand E."/>
            <person name="Bret-Mestries E."/>
            <person name="Morien E."/>
            <person name="Nambeesan S."/>
            <person name="Nguyen T."/>
            <person name="Pegot-Espagnet P."/>
            <person name="Pouilly N."/>
            <person name="Raftis F."/>
            <person name="Sallet E."/>
            <person name="Schiex T."/>
            <person name="Thomas J."/>
            <person name="Vandecasteele C."/>
            <person name="Vares D."/>
            <person name="Vear F."/>
            <person name="Vautrin S."/>
            <person name="Crespi M."/>
            <person name="Mangin B."/>
            <person name="Burke J.M."/>
            <person name="Salse J."/>
            <person name="Munos S."/>
            <person name="Vincourt P."/>
            <person name="Rieseberg L.H."/>
            <person name="Langlade N.B."/>
        </authorList>
    </citation>
    <scope>NUCLEOTIDE SEQUENCE [LARGE SCALE GENOMIC DNA]</scope>
    <source>
        <strain evidence="3">cv. SF193</strain>
    </source>
</reference>
<proteinExistence type="predicted"/>
<evidence type="ECO:0000313" key="3">
    <source>
        <dbReference type="Proteomes" id="UP000215914"/>
    </source>
</evidence>
<evidence type="ECO:0000313" key="2">
    <source>
        <dbReference type="EMBL" id="OTG29017.1"/>
    </source>
</evidence>
<evidence type="ECO:0000256" key="1">
    <source>
        <dbReference type="SAM" id="Phobius"/>
    </source>
</evidence>
<keyword evidence="1" id="KW-1133">Transmembrane helix</keyword>
<dbReference type="AlphaFoldDB" id="A0A251V070"/>
<gene>
    <name evidence="2" type="ORF">HannXRQ_Chr04g0117651</name>
</gene>
<dbReference type="Proteomes" id="UP000215914">
    <property type="component" value="Chromosome 4"/>
</dbReference>
<dbReference type="InParanoid" id="A0A251V070"/>
<accession>A0A251V070</accession>
<dbReference type="EMBL" id="CM007893">
    <property type="protein sequence ID" value="OTG29017.1"/>
    <property type="molecule type" value="Genomic_DNA"/>
</dbReference>
<keyword evidence="1" id="KW-0472">Membrane</keyword>
<protein>
    <submittedName>
        <fullName evidence="2">Uncharacterized protein</fullName>
    </submittedName>
</protein>
<sequence>MSQGLLLFLLQFVCLLISSVSFNLLILLSYFLCVYDDLCLWKKGESAVPCEMVWMA</sequence>
<keyword evidence="1" id="KW-0812">Transmembrane</keyword>
<keyword evidence="3" id="KW-1185">Reference proteome</keyword>